<comment type="caution">
    <text evidence="2">The sequence shown here is derived from an EMBL/GenBank/DDBJ whole genome shotgun (WGS) entry which is preliminary data.</text>
</comment>
<name>A0A080Z4X5_PHYNI</name>
<dbReference type="Proteomes" id="UP000028582">
    <property type="component" value="Unassembled WGS sequence"/>
</dbReference>
<accession>A0A080Z4X5</accession>
<sequence>MGSEWVRFSDIGNKLADWMQILWRTDAKCSNVAALLIAGDAGKKILDDYEASLESQHQARAADQQHTQTTSITPATSVPNAVPSGVMVPVI</sequence>
<gene>
    <name evidence="2" type="ORF">F444_20339</name>
</gene>
<reference evidence="2 3" key="1">
    <citation type="submission" date="2013-11" db="EMBL/GenBank/DDBJ databases">
        <title>The Genome Sequence of Phytophthora parasitica P1976.</title>
        <authorList>
            <consortium name="The Broad Institute Genomics Platform"/>
            <person name="Russ C."/>
            <person name="Tyler B."/>
            <person name="Panabieres F."/>
            <person name="Shan W."/>
            <person name="Tripathy S."/>
            <person name="Grunwald N."/>
            <person name="Machado M."/>
            <person name="Johnson C.S."/>
            <person name="Walker B."/>
            <person name="Young S."/>
            <person name="Zeng Q."/>
            <person name="Gargeya S."/>
            <person name="Fitzgerald M."/>
            <person name="Haas B."/>
            <person name="Abouelleil A."/>
            <person name="Allen A.W."/>
            <person name="Alvarado L."/>
            <person name="Arachchi H.M."/>
            <person name="Berlin A.M."/>
            <person name="Chapman S.B."/>
            <person name="Gainer-Dewar J."/>
            <person name="Goldberg J."/>
            <person name="Griggs A."/>
            <person name="Gujja S."/>
            <person name="Hansen M."/>
            <person name="Howarth C."/>
            <person name="Imamovic A."/>
            <person name="Ireland A."/>
            <person name="Larimer J."/>
            <person name="McCowan C."/>
            <person name="Murphy C."/>
            <person name="Pearson M."/>
            <person name="Poon T.W."/>
            <person name="Priest M."/>
            <person name="Roberts A."/>
            <person name="Saif S."/>
            <person name="Shea T."/>
            <person name="Sisk P."/>
            <person name="Sykes S."/>
            <person name="Wortman J."/>
            <person name="Nusbaum C."/>
            <person name="Birren B."/>
        </authorList>
    </citation>
    <scope>NUCLEOTIDE SEQUENCE [LARGE SCALE GENOMIC DNA]</scope>
    <source>
        <strain evidence="2 3">P1976</strain>
    </source>
</reference>
<feature type="compositionally biased region" description="Polar residues" evidence="1">
    <location>
        <begin position="56"/>
        <end position="79"/>
    </location>
</feature>
<dbReference type="EMBL" id="ANJA01003739">
    <property type="protein sequence ID" value="ETO61686.1"/>
    <property type="molecule type" value="Genomic_DNA"/>
</dbReference>
<proteinExistence type="predicted"/>
<protein>
    <submittedName>
        <fullName evidence="2">Uncharacterized protein</fullName>
    </submittedName>
</protein>
<dbReference type="AlphaFoldDB" id="A0A080Z4X5"/>
<evidence type="ECO:0000256" key="1">
    <source>
        <dbReference type="SAM" id="MobiDB-lite"/>
    </source>
</evidence>
<organism evidence="2 3">
    <name type="scientific">Phytophthora nicotianae P1976</name>
    <dbReference type="NCBI Taxonomy" id="1317066"/>
    <lineage>
        <taxon>Eukaryota</taxon>
        <taxon>Sar</taxon>
        <taxon>Stramenopiles</taxon>
        <taxon>Oomycota</taxon>
        <taxon>Peronosporomycetes</taxon>
        <taxon>Peronosporales</taxon>
        <taxon>Peronosporaceae</taxon>
        <taxon>Phytophthora</taxon>
    </lineage>
</organism>
<evidence type="ECO:0000313" key="2">
    <source>
        <dbReference type="EMBL" id="ETO61686.1"/>
    </source>
</evidence>
<evidence type="ECO:0000313" key="3">
    <source>
        <dbReference type="Proteomes" id="UP000028582"/>
    </source>
</evidence>
<feature type="region of interest" description="Disordered" evidence="1">
    <location>
        <begin position="56"/>
        <end position="91"/>
    </location>
</feature>